<dbReference type="Proteomes" id="UP000645966">
    <property type="component" value="Unassembled WGS sequence"/>
</dbReference>
<dbReference type="InterPro" id="IPR044055">
    <property type="entry name" value="RibLong"/>
</dbReference>
<name>A0A934I7P3_9CORY</name>
<feature type="domain" description="Long Rib" evidence="2">
    <location>
        <begin position="198"/>
        <end position="282"/>
    </location>
</feature>
<proteinExistence type="predicted"/>
<dbReference type="RefSeq" id="WP_198738986.1">
    <property type="nucleotide sequence ID" value="NZ_JAEIOS010000013.1"/>
</dbReference>
<dbReference type="Pfam" id="PF18957">
    <property type="entry name" value="RibLong"/>
    <property type="match status" value="1"/>
</dbReference>
<dbReference type="EMBL" id="JAEIOS010000013">
    <property type="protein sequence ID" value="MBI8989985.1"/>
    <property type="molecule type" value="Genomic_DNA"/>
</dbReference>
<evidence type="ECO:0000259" key="2">
    <source>
        <dbReference type="Pfam" id="PF18957"/>
    </source>
</evidence>
<evidence type="ECO:0000256" key="1">
    <source>
        <dbReference type="SAM" id="MobiDB-lite"/>
    </source>
</evidence>
<feature type="region of interest" description="Disordered" evidence="1">
    <location>
        <begin position="201"/>
        <end position="220"/>
    </location>
</feature>
<reference evidence="3" key="1">
    <citation type="submission" date="2020-12" db="EMBL/GenBank/DDBJ databases">
        <title>Genome public.</title>
        <authorList>
            <person name="Sun Q."/>
        </authorList>
    </citation>
    <scope>NUCLEOTIDE SEQUENCE</scope>
    <source>
        <strain evidence="3">CCM 8863</strain>
    </source>
</reference>
<keyword evidence="4" id="KW-1185">Reference proteome</keyword>
<protein>
    <recommendedName>
        <fullName evidence="2">Long Rib domain-containing protein</fullName>
    </recommendedName>
</protein>
<comment type="caution">
    <text evidence="3">The sequence shown here is derived from an EMBL/GenBank/DDBJ whole genome shotgun (WGS) entry which is preliminary data.</text>
</comment>
<gene>
    <name evidence="3" type="ORF">JDV75_09490</name>
</gene>
<organism evidence="3 4">
    <name type="scientific">Corynebacterium meridianum</name>
    <dbReference type="NCBI Taxonomy" id="2765363"/>
    <lineage>
        <taxon>Bacteria</taxon>
        <taxon>Bacillati</taxon>
        <taxon>Actinomycetota</taxon>
        <taxon>Actinomycetes</taxon>
        <taxon>Mycobacteriales</taxon>
        <taxon>Corynebacteriaceae</taxon>
        <taxon>Corynebacterium</taxon>
    </lineage>
</organism>
<accession>A0A934I7P3</accession>
<evidence type="ECO:0000313" key="3">
    <source>
        <dbReference type="EMBL" id="MBI8989985.1"/>
    </source>
</evidence>
<sequence>MPVTIQLEGTGTYGGPKYGSELVTVSIPEDDSDITLNAEDGTAALTWTPTADDLDKTRTVPVTFSAERRVIRVVDAVFEVRPATEVLSFDYYSAGRLIYGGSGEFGPTWTYLFYSSGLDEAGVTYRLDREKTTEGISIDVQSGRVMAEPELTEKTNEATFAVIATLPNGEEVHSEVKTLTILSIAEAIDIRYPDEVLQLDPGKSGKLEPNEEPSGYWTGDQPEKIVASYNLVDSPDERLSIDESTGVVTLDASASDDEGFVLANVEVSYVDGTKERSGAAFVVGDPPQDADQYRVNTDEVTGYTGQTVQIYEIEVEKTYGHDLQRWQILQLLESCEFHEGAEWEISNQPDKSCSGGGIEVLGNAEGDFATPATLTFKDGSKFEFE</sequence>
<evidence type="ECO:0000313" key="4">
    <source>
        <dbReference type="Proteomes" id="UP000645966"/>
    </source>
</evidence>
<dbReference type="AlphaFoldDB" id="A0A934I7P3"/>